<keyword evidence="3" id="KW-1185">Reference proteome</keyword>
<evidence type="ECO:0000259" key="1">
    <source>
        <dbReference type="Pfam" id="PF00144"/>
    </source>
</evidence>
<dbReference type="InterPro" id="IPR001466">
    <property type="entry name" value="Beta-lactam-related"/>
</dbReference>
<evidence type="ECO:0000313" key="2">
    <source>
        <dbReference type="EMBL" id="MBV7259002.1"/>
    </source>
</evidence>
<dbReference type="InterPro" id="IPR050491">
    <property type="entry name" value="AmpC-like"/>
</dbReference>
<dbReference type="PANTHER" id="PTHR46825">
    <property type="entry name" value="D-ALANYL-D-ALANINE-CARBOXYPEPTIDASE/ENDOPEPTIDASE AMPH"/>
    <property type="match status" value="1"/>
</dbReference>
<dbReference type="RefSeq" id="WP_218404256.1">
    <property type="nucleotide sequence ID" value="NZ_JAGSPC010000001.1"/>
</dbReference>
<dbReference type="PANTHER" id="PTHR46825:SF9">
    <property type="entry name" value="BETA-LACTAMASE-RELATED DOMAIN-CONTAINING PROTEIN"/>
    <property type="match status" value="1"/>
</dbReference>
<dbReference type="Proteomes" id="UP001138681">
    <property type="component" value="Unassembled WGS sequence"/>
</dbReference>
<proteinExistence type="predicted"/>
<dbReference type="Pfam" id="PF00144">
    <property type="entry name" value="Beta-lactamase"/>
    <property type="match status" value="1"/>
</dbReference>
<feature type="domain" description="Beta-lactamase-related" evidence="1">
    <location>
        <begin position="167"/>
        <end position="469"/>
    </location>
</feature>
<reference evidence="2" key="1">
    <citation type="submission" date="2021-04" db="EMBL/GenBank/DDBJ databases">
        <authorList>
            <person name="Pira H."/>
            <person name="Risdian C."/>
            <person name="Wink J."/>
        </authorList>
    </citation>
    <scope>NUCLEOTIDE SEQUENCE</scope>
    <source>
        <strain evidence="2">WH158</strain>
    </source>
</reference>
<protein>
    <submittedName>
        <fullName evidence="2">Beta-lactamase family protein</fullName>
    </submittedName>
</protein>
<name>A0A9X1F2B6_9SPHN</name>
<dbReference type="EMBL" id="JAGSPC010000001">
    <property type="protein sequence ID" value="MBV7259002.1"/>
    <property type="molecule type" value="Genomic_DNA"/>
</dbReference>
<organism evidence="2 3">
    <name type="scientific">Erythrobacter crassostreae</name>
    <dbReference type="NCBI Taxonomy" id="2828328"/>
    <lineage>
        <taxon>Bacteria</taxon>
        <taxon>Pseudomonadati</taxon>
        <taxon>Pseudomonadota</taxon>
        <taxon>Alphaproteobacteria</taxon>
        <taxon>Sphingomonadales</taxon>
        <taxon>Erythrobacteraceae</taxon>
        <taxon>Erythrobacter/Porphyrobacter group</taxon>
        <taxon>Erythrobacter</taxon>
    </lineage>
</organism>
<evidence type="ECO:0000313" key="3">
    <source>
        <dbReference type="Proteomes" id="UP001138681"/>
    </source>
</evidence>
<accession>A0A9X1F2B6</accession>
<dbReference type="AlphaFoldDB" id="A0A9X1F2B6"/>
<comment type="caution">
    <text evidence="2">The sequence shown here is derived from an EMBL/GenBank/DDBJ whole genome shotgun (WGS) entry which is preliminary data.</text>
</comment>
<gene>
    <name evidence="2" type="ORF">KCG46_05350</name>
</gene>
<sequence>MPNLKIGKTAIMFFSKTLGRSLRRNKKHLSLTAISSVLFAATACGQTSVETNTLDASLRAKNTEIHYTVNEGPPNPWIISPEINPDVLTLECASQKTTRVTFVTEIETQTFDVSFEKQVRFDIILDDGSVAKTAIACTSLPRRYQGDYSPQRKTAGNLAADLGPLIDTYVDSDGPGAVLSIWKNGKPLFEYERGLSDVKARQLRDLSQPFDIGSVSKEFTMVSIMQLAERGKLKFSDPLSKYAPDIQNADKITIANLLNHTHGLPHYLQNATYAPNRPLTLDEITRLLNEQDLRFKAGTRLEYGNTGYFLLAKIAEMASGQSRERYIRENIFAPLGMTQSGFFYTDAEKLVPVQGYKDVAGRYTITGPIVHPTHMAGIGDIVSTASDLRLWQKAISEGAMLTPSSFDRAYAQTVLPDGSKRARGYGFMIGYIGGQKFFYNSGDFHTHTQHAYFPETGLSIVFNTAITRENDLGEPSVILAQILGKLFDQQNIQLLNMDVDLNEL</sequence>